<feature type="compositionally biased region" description="Low complexity" evidence="1">
    <location>
        <begin position="1"/>
        <end position="16"/>
    </location>
</feature>
<sequence>MAKSKASKPAIASQSKPKPEKRKSQHVEREDQKLSPQAKRTKSSKNVPATSTPPYAPPVSHPHTDASKDVVPATAPSVVDDAWKQVFQVEEMNIITSSSIQKKASRAIDVIIDHGAQKSPAVVKLHAKGLATAKMITVVEIAKRQIGLGGGKWFQYNKVQQVMAEREKKERKERAHNKRGKEKDKGEVEEDDEEEDEEDGAFETMKTPFERANEGRPKVRAVPIMTIYLSQTRIEVLRKAYGEQTNTLEASKA</sequence>
<dbReference type="InParanoid" id="A0A0C3D5K0"/>
<proteinExistence type="predicted"/>
<dbReference type="Pfam" id="PF01918">
    <property type="entry name" value="Alba"/>
    <property type="match status" value="1"/>
</dbReference>
<feature type="region of interest" description="Disordered" evidence="1">
    <location>
        <begin position="1"/>
        <end position="69"/>
    </location>
</feature>
<reference evidence="4" key="2">
    <citation type="submission" date="2015-01" db="EMBL/GenBank/DDBJ databases">
        <title>Evolutionary Origins and Diversification of the Mycorrhizal Mutualists.</title>
        <authorList>
            <consortium name="DOE Joint Genome Institute"/>
            <consortium name="Mycorrhizal Genomics Consortium"/>
            <person name="Kohler A."/>
            <person name="Kuo A."/>
            <person name="Nagy L.G."/>
            <person name="Floudas D."/>
            <person name="Copeland A."/>
            <person name="Barry K.W."/>
            <person name="Cichocki N."/>
            <person name="Veneault-Fourrey C."/>
            <person name="LaButti K."/>
            <person name="Lindquist E.A."/>
            <person name="Lipzen A."/>
            <person name="Lundell T."/>
            <person name="Morin E."/>
            <person name="Murat C."/>
            <person name="Riley R."/>
            <person name="Ohm R."/>
            <person name="Sun H."/>
            <person name="Tunlid A."/>
            <person name="Henrissat B."/>
            <person name="Grigoriev I.V."/>
            <person name="Hibbett D.S."/>
            <person name="Martin F."/>
        </authorList>
    </citation>
    <scope>NUCLEOTIDE SEQUENCE [LARGE SCALE GENOMIC DNA]</scope>
    <source>
        <strain evidence="4">Zn</strain>
    </source>
</reference>
<dbReference type="AlphaFoldDB" id="A0A0C3D5K0"/>
<dbReference type="HOGENOM" id="CLU_057902_3_0_1"/>
<gene>
    <name evidence="3" type="ORF">OIDMADRAFT_50059</name>
</gene>
<name>A0A0C3D5K0_OIDMZ</name>
<evidence type="ECO:0000259" key="2">
    <source>
        <dbReference type="Pfam" id="PF01918"/>
    </source>
</evidence>
<dbReference type="EMBL" id="KN832871">
    <property type="protein sequence ID" value="KIN06579.1"/>
    <property type="molecule type" value="Genomic_DNA"/>
</dbReference>
<organism evidence="3 4">
    <name type="scientific">Oidiodendron maius (strain Zn)</name>
    <dbReference type="NCBI Taxonomy" id="913774"/>
    <lineage>
        <taxon>Eukaryota</taxon>
        <taxon>Fungi</taxon>
        <taxon>Dikarya</taxon>
        <taxon>Ascomycota</taxon>
        <taxon>Pezizomycotina</taxon>
        <taxon>Leotiomycetes</taxon>
        <taxon>Leotiomycetes incertae sedis</taxon>
        <taxon>Myxotrichaceae</taxon>
        <taxon>Oidiodendron</taxon>
    </lineage>
</organism>
<reference evidence="3 4" key="1">
    <citation type="submission" date="2014-04" db="EMBL/GenBank/DDBJ databases">
        <authorList>
            <consortium name="DOE Joint Genome Institute"/>
            <person name="Kuo A."/>
            <person name="Martino E."/>
            <person name="Perotto S."/>
            <person name="Kohler A."/>
            <person name="Nagy L.G."/>
            <person name="Floudas D."/>
            <person name="Copeland A."/>
            <person name="Barry K.W."/>
            <person name="Cichocki N."/>
            <person name="Veneault-Fourrey C."/>
            <person name="LaButti K."/>
            <person name="Lindquist E.A."/>
            <person name="Lipzen A."/>
            <person name="Lundell T."/>
            <person name="Morin E."/>
            <person name="Murat C."/>
            <person name="Sun H."/>
            <person name="Tunlid A."/>
            <person name="Henrissat B."/>
            <person name="Grigoriev I.V."/>
            <person name="Hibbett D.S."/>
            <person name="Martin F."/>
            <person name="Nordberg H.P."/>
            <person name="Cantor M.N."/>
            <person name="Hua S.X."/>
        </authorList>
    </citation>
    <scope>NUCLEOTIDE SEQUENCE [LARGE SCALE GENOMIC DNA]</scope>
    <source>
        <strain evidence="3 4">Zn</strain>
    </source>
</reference>
<evidence type="ECO:0000313" key="3">
    <source>
        <dbReference type="EMBL" id="KIN06579.1"/>
    </source>
</evidence>
<dbReference type="GO" id="GO:0003676">
    <property type="term" value="F:nucleic acid binding"/>
    <property type="evidence" value="ECO:0007669"/>
    <property type="project" value="InterPro"/>
</dbReference>
<dbReference type="InterPro" id="IPR002775">
    <property type="entry name" value="DNA/RNA-bd_Alba-like"/>
</dbReference>
<accession>A0A0C3D5K0</accession>
<feature type="region of interest" description="Disordered" evidence="1">
    <location>
        <begin position="167"/>
        <end position="214"/>
    </location>
</feature>
<dbReference type="OrthoDB" id="424402at2759"/>
<protein>
    <recommendedName>
        <fullName evidence="2">DNA/RNA-binding protein Alba-like domain-containing protein</fullName>
    </recommendedName>
</protein>
<evidence type="ECO:0000256" key="1">
    <source>
        <dbReference type="SAM" id="MobiDB-lite"/>
    </source>
</evidence>
<evidence type="ECO:0000313" key="4">
    <source>
        <dbReference type="Proteomes" id="UP000054321"/>
    </source>
</evidence>
<feature type="compositionally biased region" description="Polar residues" evidence="1">
    <location>
        <begin position="44"/>
        <end position="53"/>
    </location>
</feature>
<keyword evidence="4" id="KW-1185">Reference proteome</keyword>
<feature type="domain" description="DNA/RNA-binding protein Alba-like" evidence="2">
    <location>
        <begin position="91"/>
        <end position="160"/>
    </location>
</feature>
<feature type="compositionally biased region" description="Acidic residues" evidence="1">
    <location>
        <begin position="187"/>
        <end position="201"/>
    </location>
</feature>
<dbReference type="Proteomes" id="UP000054321">
    <property type="component" value="Unassembled WGS sequence"/>
</dbReference>